<reference evidence="4" key="1">
    <citation type="journal article" date="2019" name="Int. J. Syst. Evol. Microbiol.">
        <title>The Global Catalogue of Microorganisms (GCM) 10K type strain sequencing project: providing services to taxonomists for standard genome sequencing and annotation.</title>
        <authorList>
            <consortium name="The Broad Institute Genomics Platform"/>
            <consortium name="The Broad Institute Genome Sequencing Center for Infectious Disease"/>
            <person name="Wu L."/>
            <person name="Ma J."/>
        </authorList>
    </citation>
    <scope>NUCLEOTIDE SEQUENCE [LARGE SCALE GENOMIC DNA]</scope>
    <source>
        <strain evidence="4">CCUG 49560</strain>
    </source>
</reference>
<evidence type="ECO:0000313" key="4">
    <source>
        <dbReference type="Proteomes" id="UP001595891"/>
    </source>
</evidence>
<organism evidence="3 4">
    <name type="scientific">Sphaerisporangium corydalis</name>
    <dbReference type="NCBI Taxonomy" id="1441875"/>
    <lineage>
        <taxon>Bacteria</taxon>
        <taxon>Bacillati</taxon>
        <taxon>Actinomycetota</taxon>
        <taxon>Actinomycetes</taxon>
        <taxon>Streptosporangiales</taxon>
        <taxon>Streptosporangiaceae</taxon>
        <taxon>Sphaerisporangium</taxon>
    </lineage>
</organism>
<dbReference type="EMBL" id="JBHSFN010000030">
    <property type="protein sequence ID" value="MFC4591236.1"/>
    <property type="molecule type" value="Genomic_DNA"/>
</dbReference>
<comment type="caution">
    <text evidence="3">The sequence shown here is derived from an EMBL/GenBank/DDBJ whole genome shotgun (WGS) entry which is preliminary data.</text>
</comment>
<dbReference type="PROSITE" id="PS50011">
    <property type="entry name" value="PROTEIN_KINASE_DOM"/>
    <property type="match status" value="1"/>
</dbReference>
<keyword evidence="3" id="KW-0418">Kinase</keyword>
<name>A0ABV9ENK1_9ACTN</name>
<dbReference type="InterPro" id="IPR000719">
    <property type="entry name" value="Prot_kinase_dom"/>
</dbReference>
<dbReference type="Proteomes" id="UP001595891">
    <property type="component" value="Unassembled WGS sequence"/>
</dbReference>
<protein>
    <submittedName>
        <fullName evidence="3">Serine/threonine-protein kinase</fullName>
    </submittedName>
</protein>
<feature type="domain" description="Protein kinase" evidence="2">
    <location>
        <begin position="1"/>
        <end position="285"/>
    </location>
</feature>
<keyword evidence="3" id="KW-0808">Transferase</keyword>
<feature type="region of interest" description="Disordered" evidence="1">
    <location>
        <begin position="293"/>
        <end position="323"/>
    </location>
</feature>
<evidence type="ECO:0000313" key="3">
    <source>
        <dbReference type="EMBL" id="MFC4591236.1"/>
    </source>
</evidence>
<sequence length="323" mass="35270">MTTQPGQRLVFLDVRGVQEEATVTAVGEDPLPVGSHLRSRSLTLEYVDGTPNEVLHLSPELGRSAGYDALDNEILAGLRLSRLCGSYPYPSCVSRLLGYEAHGEHPFALLAPYRGEPVGSTGGRILPTEKSAFQRSLLAGVRWVSAAGIAHRALSPFNVHWDGMSAQITGFSDATIAGAPRAVVGVPPWQAPEQRPGQVNGAVTDKDDVWAAGRLIYYVSTGRDLVRGDQVCDEPDLAHLLGGIFGPIGERPSVRELLDRLNLADPVPRLAVPDTDLRQWRAEFLRLRACKHPHTVDRDKPSAPSGTTPKPSEPPRRRRRLWR</sequence>
<dbReference type="GO" id="GO:0016301">
    <property type="term" value="F:kinase activity"/>
    <property type="evidence" value="ECO:0007669"/>
    <property type="project" value="UniProtKB-KW"/>
</dbReference>
<dbReference type="InterPro" id="IPR011009">
    <property type="entry name" value="Kinase-like_dom_sf"/>
</dbReference>
<evidence type="ECO:0000259" key="2">
    <source>
        <dbReference type="PROSITE" id="PS50011"/>
    </source>
</evidence>
<gene>
    <name evidence="3" type="ORF">ACFO8L_34445</name>
</gene>
<proteinExistence type="predicted"/>
<keyword evidence="4" id="KW-1185">Reference proteome</keyword>
<dbReference type="RefSeq" id="WP_262844899.1">
    <property type="nucleotide sequence ID" value="NZ_JANZYP010000034.1"/>
</dbReference>
<dbReference type="Gene3D" id="1.10.510.10">
    <property type="entry name" value="Transferase(Phosphotransferase) domain 1"/>
    <property type="match status" value="1"/>
</dbReference>
<dbReference type="SUPFAM" id="SSF56112">
    <property type="entry name" value="Protein kinase-like (PK-like)"/>
    <property type="match status" value="1"/>
</dbReference>
<accession>A0ABV9ENK1</accession>
<evidence type="ECO:0000256" key="1">
    <source>
        <dbReference type="SAM" id="MobiDB-lite"/>
    </source>
</evidence>